<protein>
    <recommendedName>
        <fullName evidence="6">Protein VACUOLELESS1</fullName>
    </recommendedName>
</protein>
<evidence type="ECO:0000313" key="4">
    <source>
        <dbReference type="EMBL" id="CAK7346661.1"/>
    </source>
</evidence>
<feature type="domain" description="Vps16 C-terminal" evidence="2">
    <location>
        <begin position="598"/>
        <end position="914"/>
    </location>
</feature>
<feature type="domain" description="Vps16 N-terminal" evidence="3">
    <location>
        <begin position="97"/>
        <end position="501"/>
    </location>
</feature>
<dbReference type="InterPro" id="IPR016534">
    <property type="entry name" value="VPS16"/>
</dbReference>
<dbReference type="Pfam" id="PF04840">
    <property type="entry name" value="Vps16_C"/>
    <property type="match status" value="1"/>
</dbReference>
<comment type="caution">
    <text evidence="4">The sequence shown here is derived from an EMBL/GenBank/DDBJ whole genome shotgun (WGS) entry which is preliminary data.</text>
</comment>
<dbReference type="InterPro" id="IPR006925">
    <property type="entry name" value="Vps16_C"/>
</dbReference>
<dbReference type="InterPro" id="IPR038132">
    <property type="entry name" value="Vps16_C_sf"/>
</dbReference>
<evidence type="ECO:0000256" key="1">
    <source>
        <dbReference type="ARBA" id="ARBA00009250"/>
    </source>
</evidence>
<dbReference type="GO" id="GO:0016197">
    <property type="term" value="P:endosomal transport"/>
    <property type="evidence" value="ECO:0007669"/>
    <property type="project" value="TreeGrafter"/>
</dbReference>
<dbReference type="FunFam" id="1.10.150.780:FF:000001">
    <property type="entry name" value="Vacuolar protein sorting-associated protein 16 homolog"/>
    <property type="match status" value="1"/>
</dbReference>
<gene>
    <name evidence="4" type="ORF">DCAF_LOCUS19338</name>
</gene>
<dbReference type="GO" id="GO:0042144">
    <property type="term" value="P:vacuole fusion, non-autophagic"/>
    <property type="evidence" value="ECO:0007669"/>
    <property type="project" value="TreeGrafter"/>
</dbReference>
<dbReference type="PANTHER" id="PTHR12811">
    <property type="entry name" value="VACUOLAR PROTEIN SORTING VPS16"/>
    <property type="match status" value="1"/>
</dbReference>
<evidence type="ECO:0000259" key="2">
    <source>
        <dbReference type="Pfam" id="PF04840"/>
    </source>
</evidence>
<dbReference type="PIRSF" id="PIRSF007949">
    <property type="entry name" value="VPS16"/>
    <property type="match status" value="1"/>
</dbReference>
<name>A0AAV1S5H0_9ROSI</name>
<evidence type="ECO:0008006" key="6">
    <source>
        <dbReference type="Google" id="ProtNLM"/>
    </source>
</evidence>
<proteinExistence type="inferred from homology"/>
<dbReference type="InterPro" id="IPR036322">
    <property type="entry name" value="WD40_repeat_dom_sf"/>
</dbReference>
<dbReference type="GO" id="GO:0006886">
    <property type="term" value="P:intracellular protein transport"/>
    <property type="evidence" value="ECO:0007669"/>
    <property type="project" value="InterPro"/>
</dbReference>
<dbReference type="GO" id="GO:0005765">
    <property type="term" value="C:lysosomal membrane"/>
    <property type="evidence" value="ECO:0007669"/>
    <property type="project" value="TreeGrafter"/>
</dbReference>
<evidence type="ECO:0000313" key="5">
    <source>
        <dbReference type="Proteomes" id="UP001314170"/>
    </source>
</evidence>
<accession>A0AAV1S5H0</accession>
<dbReference type="AlphaFoldDB" id="A0AAV1S5H0"/>
<reference evidence="4 5" key="1">
    <citation type="submission" date="2024-01" db="EMBL/GenBank/DDBJ databases">
        <authorList>
            <person name="Waweru B."/>
        </authorList>
    </citation>
    <scope>NUCLEOTIDE SEQUENCE [LARGE SCALE GENOMIC DNA]</scope>
</reference>
<organism evidence="4 5">
    <name type="scientific">Dovyalis caffra</name>
    <dbReference type="NCBI Taxonomy" id="77055"/>
    <lineage>
        <taxon>Eukaryota</taxon>
        <taxon>Viridiplantae</taxon>
        <taxon>Streptophyta</taxon>
        <taxon>Embryophyta</taxon>
        <taxon>Tracheophyta</taxon>
        <taxon>Spermatophyta</taxon>
        <taxon>Magnoliopsida</taxon>
        <taxon>eudicotyledons</taxon>
        <taxon>Gunneridae</taxon>
        <taxon>Pentapetalae</taxon>
        <taxon>rosids</taxon>
        <taxon>fabids</taxon>
        <taxon>Malpighiales</taxon>
        <taxon>Salicaceae</taxon>
        <taxon>Flacourtieae</taxon>
        <taxon>Dovyalis</taxon>
    </lineage>
</organism>
<dbReference type="Pfam" id="PF04841">
    <property type="entry name" value="Vps16_N"/>
    <property type="match status" value="1"/>
</dbReference>
<keyword evidence="5" id="KW-1185">Reference proteome</keyword>
<dbReference type="PANTHER" id="PTHR12811:SF0">
    <property type="entry name" value="VACUOLAR PROTEIN SORTING-ASSOCIATED PROTEIN 16 HOMOLOG"/>
    <property type="match status" value="1"/>
</dbReference>
<dbReference type="GO" id="GO:0030897">
    <property type="term" value="C:HOPS complex"/>
    <property type="evidence" value="ECO:0007669"/>
    <property type="project" value="TreeGrafter"/>
</dbReference>
<sequence>MEVRLYDFSPKTAKKIRVGFVRKEIRNPFSLGATNYLDKIIVIDPDRHDVLLKNEEEKHDQIVILTRNSIKTSVINKSKTLISPNSPSPMANVSVAAEWQLLRNRYYRKPELYPMRWKHIDLSRNKVACAPFGGPIAIIRDDSKIVQLYAESALRKLRIFNSAGILLSETVWKHPGGRLIGMSWTEDQTLICIVQDGTIYRYNVHGECLEPNFSMGKDCFEQNVVDCVFWGNGVVCLTEAGKLFCVPDFKEIRPCKLAEIGIGDEELPHCMAVIEPQYTVSGNVEVLLGVGSGIVIVDEDEVRFVDEEKVGGVVQKIAVSRNGRFLACFMHDGRLVVMNMEFRDFFKYQCESALPPEQMAWCGLDSVLLYWDDVLLMVGPSEDSVSYIYDEPVILIPECDGVRILSNTSMEFVQRVPDSTVSIFKIGSTSPASLLFDALDHFDRRSAKADENLRLIRASLPEAVEACVDAAGHEFDVSRQRTLLRAASYGQAFCSNFQRDRIQEMCKTLRVLNAVRDPEIGIPLSIEQYKLLSAPVLIGRLINAHQHLLALRITEYLGMNQEVVVMHWACAKITASLAIPDAALLEILLDKLKLCKGISYAAVAAHADRSGRRKLAAMLVDHEPRSSKQVPLLLSISEEDTALMKATESGDTDLVYLVLFHIWQKRPALEFFGTIQARPLARDLFIVYARCYKHEFLKDFFLSTGQLQEVAFLLWKESWELGKNPMTSKGSPLHGPRIKLIEKAHNLFSETKEHTFESKAAEEHAKLLRIQHELEVTTKQPIFVDSSISDTIKTCIVLGNHRAAMKVKTEFKVSEKRWYWLKVSALATIRDWDALEKFSKEKRPPIGFRPFVEVCIDVNEKGEALKYIPKLADPREKAEAYARIGMAKEAADAASQAKDGELLGRLKLSFAQNTAASSIFDTLRDRLSFQGQLAEMGIGGHRTGFRAQKRDFAVYLAFRAA</sequence>
<dbReference type="GO" id="GO:0005768">
    <property type="term" value="C:endosome"/>
    <property type="evidence" value="ECO:0007669"/>
    <property type="project" value="TreeGrafter"/>
</dbReference>
<dbReference type="GO" id="GO:0003779">
    <property type="term" value="F:actin binding"/>
    <property type="evidence" value="ECO:0007669"/>
    <property type="project" value="TreeGrafter"/>
</dbReference>
<dbReference type="InterPro" id="IPR006926">
    <property type="entry name" value="Vps16_N"/>
</dbReference>
<evidence type="ECO:0000259" key="3">
    <source>
        <dbReference type="Pfam" id="PF04841"/>
    </source>
</evidence>
<dbReference type="SUPFAM" id="SSF50978">
    <property type="entry name" value="WD40 repeat-like"/>
    <property type="match status" value="1"/>
</dbReference>
<dbReference type="EMBL" id="CAWUPB010001173">
    <property type="protein sequence ID" value="CAK7346661.1"/>
    <property type="molecule type" value="Genomic_DNA"/>
</dbReference>
<dbReference type="Gene3D" id="1.10.150.780">
    <property type="entry name" value="Vps16, C-terminal region"/>
    <property type="match status" value="1"/>
</dbReference>
<dbReference type="Proteomes" id="UP001314170">
    <property type="component" value="Unassembled WGS sequence"/>
</dbReference>
<comment type="similarity">
    <text evidence="1">Belongs to the VPS16 family.</text>
</comment>